<evidence type="ECO:0000256" key="1">
    <source>
        <dbReference type="ARBA" id="ARBA00004370"/>
    </source>
</evidence>
<evidence type="ECO:0000313" key="8">
    <source>
        <dbReference type="EMBL" id="GMN54256.1"/>
    </source>
</evidence>
<comment type="subcellular location">
    <subcellularLocation>
        <location evidence="1">Membrane</location>
    </subcellularLocation>
</comment>
<evidence type="ECO:0000256" key="6">
    <source>
        <dbReference type="SAM" id="MobiDB-lite"/>
    </source>
</evidence>
<dbReference type="GO" id="GO:0044183">
    <property type="term" value="F:protein folding chaperone"/>
    <property type="evidence" value="ECO:0007669"/>
    <property type="project" value="InterPro"/>
</dbReference>
<evidence type="ECO:0000256" key="7">
    <source>
        <dbReference type="SAM" id="Phobius"/>
    </source>
</evidence>
<keyword evidence="9" id="KW-1185">Reference proteome</keyword>
<evidence type="ECO:0000256" key="4">
    <source>
        <dbReference type="ARBA" id="ARBA00022989"/>
    </source>
</evidence>
<accession>A0AA88AWS7</accession>
<dbReference type="Proteomes" id="UP001187192">
    <property type="component" value="Unassembled WGS sequence"/>
</dbReference>
<evidence type="ECO:0000256" key="2">
    <source>
        <dbReference type="ARBA" id="ARBA00009066"/>
    </source>
</evidence>
<keyword evidence="5 7" id="KW-0472">Membrane</keyword>
<keyword evidence="3 7" id="KW-0812">Transmembrane</keyword>
<comment type="caution">
    <text evidence="8">The sequence shown here is derived from an EMBL/GenBank/DDBJ whole genome shotgun (WGS) entry which is preliminary data.</text>
</comment>
<feature type="region of interest" description="Disordered" evidence="6">
    <location>
        <begin position="1"/>
        <end position="26"/>
    </location>
</feature>
<dbReference type="Pfam" id="PF03669">
    <property type="entry name" value="ASTER"/>
    <property type="match status" value="1"/>
</dbReference>
<dbReference type="InterPro" id="IPR005351">
    <property type="entry name" value="ASTER"/>
</dbReference>
<gene>
    <name evidence="8" type="ORF">TIFTF001_023391</name>
</gene>
<reference evidence="8" key="1">
    <citation type="submission" date="2023-07" db="EMBL/GenBank/DDBJ databases">
        <title>draft genome sequence of fig (Ficus carica).</title>
        <authorList>
            <person name="Takahashi T."/>
            <person name="Nishimura K."/>
        </authorList>
    </citation>
    <scope>NUCLEOTIDE SEQUENCE</scope>
</reference>
<dbReference type="PANTHER" id="PTHR13193:SF0">
    <property type="entry name" value="PAT COMPLEX SUBUNIT ASTERIX"/>
    <property type="match status" value="1"/>
</dbReference>
<keyword evidence="4 7" id="KW-1133">Transmembrane helix</keyword>
<evidence type="ECO:0000256" key="3">
    <source>
        <dbReference type="ARBA" id="ARBA00022692"/>
    </source>
</evidence>
<organism evidence="8 9">
    <name type="scientific">Ficus carica</name>
    <name type="common">Common fig</name>
    <dbReference type="NCBI Taxonomy" id="3494"/>
    <lineage>
        <taxon>Eukaryota</taxon>
        <taxon>Viridiplantae</taxon>
        <taxon>Streptophyta</taxon>
        <taxon>Embryophyta</taxon>
        <taxon>Tracheophyta</taxon>
        <taxon>Spermatophyta</taxon>
        <taxon>Magnoliopsida</taxon>
        <taxon>eudicotyledons</taxon>
        <taxon>Gunneridae</taxon>
        <taxon>Pentapetalae</taxon>
        <taxon>rosids</taxon>
        <taxon>fabids</taxon>
        <taxon>Rosales</taxon>
        <taxon>Moraceae</taxon>
        <taxon>Ficeae</taxon>
        <taxon>Ficus</taxon>
    </lineage>
</organism>
<dbReference type="GO" id="GO:0045048">
    <property type="term" value="P:protein insertion into ER membrane"/>
    <property type="evidence" value="ECO:0007669"/>
    <property type="project" value="InterPro"/>
</dbReference>
<dbReference type="Gramene" id="FCD_00014812-RA">
    <property type="protein sequence ID" value="FCD_00014812-RA:cds"/>
    <property type="gene ID" value="FCD_00014812"/>
</dbReference>
<comment type="similarity">
    <text evidence="2">Belongs to the Asterix family.</text>
</comment>
<evidence type="ECO:0008006" key="10">
    <source>
        <dbReference type="Google" id="ProtNLM"/>
    </source>
</evidence>
<dbReference type="PANTHER" id="PTHR13193">
    <property type="entry name" value="CGI-140"/>
    <property type="match status" value="1"/>
</dbReference>
<dbReference type="GO" id="GO:0005789">
    <property type="term" value="C:endoplasmic reticulum membrane"/>
    <property type="evidence" value="ECO:0007669"/>
    <property type="project" value="InterPro"/>
</dbReference>
<sequence>MSSHGNASAANDPRQPSTANPYVPPQISPQDLPVDYSGFIAILFGLFGVMFRYKLCSWLAIIFCAQSIANMKNYENDLKQVSMAMICLEFTLHVIVQLVKLA</sequence>
<feature type="compositionally biased region" description="Polar residues" evidence="6">
    <location>
        <begin position="1"/>
        <end position="20"/>
    </location>
</feature>
<evidence type="ECO:0000256" key="5">
    <source>
        <dbReference type="ARBA" id="ARBA00023136"/>
    </source>
</evidence>
<dbReference type="AlphaFoldDB" id="A0AA88AWS7"/>
<dbReference type="EMBL" id="BTGU01000050">
    <property type="protein sequence ID" value="GMN54256.1"/>
    <property type="molecule type" value="Genomic_DNA"/>
</dbReference>
<feature type="transmembrane region" description="Helical" evidence="7">
    <location>
        <begin position="39"/>
        <end position="69"/>
    </location>
</feature>
<protein>
    <recommendedName>
        <fullName evidence="10">Protein Asterix</fullName>
    </recommendedName>
</protein>
<name>A0AA88AWS7_FICCA</name>
<evidence type="ECO:0000313" key="9">
    <source>
        <dbReference type="Proteomes" id="UP001187192"/>
    </source>
</evidence>
<proteinExistence type="inferred from homology"/>